<name>A0ABU6SL88_9FABA</name>
<keyword evidence="2" id="KW-1185">Reference proteome</keyword>
<sequence>MIQKHFEFYEEQWMNPLSGTPKPTLNSKSDQQAEIDEGDAESIQIVTEIVDPNQAEVHHLDLDPATVINNIHQQNSEIPCQIQFQIQKNSKIQQLQSRIRSSNSNSPYIQPPILPIQIQRFLPDAETGDDEEAVALTNGGGNVIDVDDEALCSAEVGASVRGMCTSSSAAGRTTPAMVEDDTMVILGEPAAVEIAEANCTRSLGDGGEQGTTSGAEDGAIAKTGRRISVAFEDGEVMEKKNGATTITNGGLRVRQLRRFFLLNPPPLLAAIFPWDRDGRGSPGLYGAASTAAR</sequence>
<protein>
    <submittedName>
        <fullName evidence="1">Uncharacterized protein</fullName>
    </submittedName>
</protein>
<proteinExistence type="predicted"/>
<accession>A0ABU6SL88</accession>
<comment type="caution">
    <text evidence="1">The sequence shown here is derived from an EMBL/GenBank/DDBJ whole genome shotgun (WGS) entry which is preliminary data.</text>
</comment>
<gene>
    <name evidence="1" type="ORF">PIB30_062489</name>
</gene>
<organism evidence="1 2">
    <name type="scientific">Stylosanthes scabra</name>
    <dbReference type="NCBI Taxonomy" id="79078"/>
    <lineage>
        <taxon>Eukaryota</taxon>
        <taxon>Viridiplantae</taxon>
        <taxon>Streptophyta</taxon>
        <taxon>Embryophyta</taxon>
        <taxon>Tracheophyta</taxon>
        <taxon>Spermatophyta</taxon>
        <taxon>Magnoliopsida</taxon>
        <taxon>eudicotyledons</taxon>
        <taxon>Gunneridae</taxon>
        <taxon>Pentapetalae</taxon>
        <taxon>rosids</taxon>
        <taxon>fabids</taxon>
        <taxon>Fabales</taxon>
        <taxon>Fabaceae</taxon>
        <taxon>Papilionoideae</taxon>
        <taxon>50 kb inversion clade</taxon>
        <taxon>dalbergioids sensu lato</taxon>
        <taxon>Dalbergieae</taxon>
        <taxon>Pterocarpus clade</taxon>
        <taxon>Stylosanthes</taxon>
    </lineage>
</organism>
<evidence type="ECO:0000313" key="2">
    <source>
        <dbReference type="Proteomes" id="UP001341840"/>
    </source>
</evidence>
<dbReference type="EMBL" id="JASCZI010060996">
    <property type="protein sequence ID" value="MED6137162.1"/>
    <property type="molecule type" value="Genomic_DNA"/>
</dbReference>
<reference evidence="1 2" key="1">
    <citation type="journal article" date="2023" name="Plants (Basel)">
        <title>Bridging the Gap: Combining Genomics and Transcriptomics Approaches to Understand Stylosanthes scabra, an Orphan Legume from the Brazilian Caatinga.</title>
        <authorList>
            <person name="Ferreira-Neto J.R.C."/>
            <person name="da Silva M.D."/>
            <person name="Binneck E."/>
            <person name="de Melo N.F."/>
            <person name="da Silva R.H."/>
            <person name="de Melo A.L.T.M."/>
            <person name="Pandolfi V."/>
            <person name="Bustamante F.O."/>
            <person name="Brasileiro-Vidal A.C."/>
            <person name="Benko-Iseppon A.M."/>
        </authorList>
    </citation>
    <scope>NUCLEOTIDE SEQUENCE [LARGE SCALE GENOMIC DNA]</scope>
    <source>
        <tissue evidence="1">Leaves</tissue>
    </source>
</reference>
<evidence type="ECO:0000313" key="1">
    <source>
        <dbReference type="EMBL" id="MED6137162.1"/>
    </source>
</evidence>
<dbReference type="Proteomes" id="UP001341840">
    <property type="component" value="Unassembled WGS sequence"/>
</dbReference>